<accession>A0A9Q1CR14</accession>
<evidence type="ECO:0000313" key="2">
    <source>
        <dbReference type="Proteomes" id="UP001152320"/>
    </source>
</evidence>
<gene>
    <name evidence="1" type="ORF">HOLleu_03657</name>
</gene>
<protein>
    <submittedName>
        <fullName evidence="1">Uncharacterized protein</fullName>
    </submittedName>
</protein>
<sequence>MNSMMWVQERIWILNLESGKWEKEEDGKEMTESDYQRVIDGETRADEKEKQSLSVEARRAIAVRRLHGASRSEINYLTLRMLSLQKR</sequence>
<keyword evidence="2" id="KW-1185">Reference proteome</keyword>
<evidence type="ECO:0000313" key="1">
    <source>
        <dbReference type="EMBL" id="KAJ8050447.1"/>
    </source>
</evidence>
<dbReference type="AlphaFoldDB" id="A0A9Q1CR14"/>
<reference evidence="1" key="1">
    <citation type="submission" date="2021-10" db="EMBL/GenBank/DDBJ databases">
        <title>Tropical sea cucumber genome reveals ecological adaptation and Cuvierian tubules defense mechanism.</title>
        <authorList>
            <person name="Chen T."/>
        </authorList>
    </citation>
    <scope>NUCLEOTIDE SEQUENCE</scope>
    <source>
        <strain evidence="1">Nanhai2018</strain>
        <tissue evidence="1">Muscle</tissue>
    </source>
</reference>
<name>A0A9Q1CR14_HOLLE</name>
<organism evidence="1 2">
    <name type="scientific">Holothuria leucospilota</name>
    <name type="common">Black long sea cucumber</name>
    <name type="synonym">Mertensiothuria leucospilota</name>
    <dbReference type="NCBI Taxonomy" id="206669"/>
    <lineage>
        <taxon>Eukaryota</taxon>
        <taxon>Metazoa</taxon>
        <taxon>Echinodermata</taxon>
        <taxon>Eleutherozoa</taxon>
        <taxon>Echinozoa</taxon>
        <taxon>Holothuroidea</taxon>
        <taxon>Aspidochirotacea</taxon>
        <taxon>Aspidochirotida</taxon>
        <taxon>Holothuriidae</taxon>
        <taxon>Holothuria</taxon>
    </lineage>
</organism>
<proteinExistence type="predicted"/>
<dbReference type="Proteomes" id="UP001152320">
    <property type="component" value="Chromosome 1"/>
</dbReference>
<comment type="caution">
    <text evidence="1">The sequence shown here is derived from an EMBL/GenBank/DDBJ whole genome shotgun (WGS) entry which is preliminary data.</text>
</comment>
<dbReference type="EMBL" id="JAIZAY010000001">
    <property type="protein sequence ID" value="KAJ8050447.1"/>
    <property type="molecule type" value="Genomic_DNA"/>
</dbReference>